<evidence type="ECO:0000313" key="5">
    <source>
        <dbReference type="Proteomes" id="UP000634136"/>
    </source>
</evidence>
<comment type="caution">
    <text evidence="4">The sequence shown here is derived from an EMBL/GenBank/DDBJ whole genome shotgun (WGS) entry which is preliminary data.</text>
</comment>
<dbReference type="OrthoDB" id="1886670at2759"/>
<dbReference type="InterPro" id="IPR037401">
    <property type="entry name" value="SnoaL-like"/>
</dbReference>
<feature type="compositionally biased region" description="Low complexity" evidence="1">
    <location>
        <begin position="345"/>
        <end position="359"/>
    </location>
</feature>
<proteinExistence type="predicted"/>
<evidence type="ECO:0000259" key="2">
    <source>
        <dbReference type="Pfam" id="PF05678"/>
    </source>
</evidence>
<dbReference type="Proteomes" id="UP000634136">
    <property type="component" value="Unassembled WGS sequence"/>
</dbReference>
<evidence type="ECO:0000256" key="1">
    <source>
        <dbReference type="SAM" id="MobiDB-lite"/>
    </source>
</evidence>
<feature type="domain" description="SnoaL-like" evidence="3">
    <location>
        <begin position="92"/>
        <end position="187"/>
    </location>
</feature>
<reference evidence="4" key="1">
    <citation type="submission" date="2020-09" db="EMBL/GenBank/DDBJ databases">
        <title>Genome-Enabled Discovery of Anthraquinone Biosynthesis in Senna tora.</title>
        <authorList>
            <person name="Kang S.-H."/>
            <person name="Pandey R.P."/>
            <person name="Lee C.-M."/>
            <person name="Sim J.-S."/>
            <person name="Jeong J.-T."/>
            <person name="Choi B.-S."/>
            <person name="Jung M."/>
            <person name="Ginzburg D."/>
            <person name="Zhao K."/>
            <person name="Won S.Y."/>
            <person name="Oh T.-J."/>
            <person name="Yu Y."/>
            <person name="Kim N.-H."/>
            <person name="Lee O.R."/>
            <person name="Lee T.-H."/>
            <person name="Bashyal P."/>
            <person name="Kim T.-S."/>
            <person name="Lee W.-H."/>
            <person name="Kawkins C."/>
            <person name="Kim C.-K."/>
            <person name="Kim J.S."/>
            <person name="Ahn B.O."/>
            <person name="Rhee S.Y."/>
            <person name="Sohng J.K."/>
        </authorList>
    </citation>
    <scope>NUCLEOTIDE SEQUENCE</scope>
    <source>
        <tissue evidence="4">Leaf</tissue>
    </source>
</reference>
<keyword evidence="5" id="KW-1185">Reference proteome</keyword>
<dbReference type="SUPFAM" id="SSF54427">
    <property type="entry name" value="NTF2-like"/>
    <property type="match status" value="1"/>
</dbReference>
<feature type="compositionally biased region" description="Basic and acidic residues" evidence="1">
    <location>
        <begin position="241"/>
        <end position="257"/>
    </location>
</feature>
<feature type="domain" description="VQ" evidence="2">
    <location>
        <begin position="320"/>
        <end position="346"/>
    </location>
</feature>
<dbReference type="Pfam" id="PF12680">
    <property type="entry name" value="SnoaL_2"/>
    <property type="match status" value="1"/>
</dbReference>
<evidence type="ECO:0000313" key="4">
    <source>
        <dbReference type="EMBL" id="KAF7816737.1"/>
    </source>
</evidence>
<dbReference type="PANTHER" id="PTHR33698">
    <property type="entry name" value="NUCLEAR TRANSPORT FACTOR 2 (NTF2)-LIKE PROTEIN"/>
    <property type="match status" value="1"/>
</dbReference>
<dbReference type="InterPro" id="IPR008889">
    <property type="entry name" value="VQ"/>
</dbReference>
<dbReference type="PANTHER" id="PTHR33698:SF5">
    <property type="entry name" value="NTF2-LIKE DOMAIN-CONTAINING PROTEIN-RELATED"/>
    <property type="match status" value="1"/>
</dbReference>
<dbReference type="CDD" id="cd00531">
    <property type="entry name" value="NTF2_like"/>
    <property type="match status" value="1"/>
</dbReference>
<dbReference type="Gene3D" id="3.10.450.50">
    <property type="match status" value="1"/>
</dbReference>
<evidence type="ECO:0000259" key="3">
    <source>
        <dbReference type="Pfam" id="PF12680"/>
    </source>
</evidence>
<dbReference type="EMBL" id="JAAIUW010000009">
    <property type="protein sequence ID" value="KAF7816737.1"/>
    <property type="molecule type" value="Genomic_DNA"/>
</dbReference>
<name>A0A834T9J1_9FABA</name>
<dbReference type="InterPro" id="IPR032710">
    <property type="entry name" value="NTF2-like_dom_sf"/>
</dbReference>
<organism evidence="4 5">
    <name type="scientific">Senna tora</name>
    <dbReference type="NCBI Taxonomy" id="362788"/>
    <lineage>
        <taxon>Eukaryota</taxon>
        <taxon>Viridiplantae</taxon>
        <taxon>Streptophyta</taxon>
        <taxon>Embryophyta</taxon>
        <taxon>Tracheophyta</taxon>
        <taxon>Spermatophyta</taxon>
        <taxon>Magnoliopsida</taxon>
        <taxon>eudicotyledons</taxon>
        <taxon>Gunneridae</taxon>
        <taxon>Pentapetalae</taxon>
        <taxon>rosids</taxon>
        <taxon>fabids</taxon>
        <taxon>Fabales</taxon>
        <taxon>Fabaceae</taxon>
        <taxon>Caesalpinioideae</taxon>
        <taxon>Cassia clade</taxon>
        <taxon>Senna</taxon>
    </lineage>
</organism>
<sequence length="504" mass="55690">MASQSLSQNSACLSSKTNKNFNAQLLYNKRPFSNLVVANLQHRKPRFRPFVLEAQKKQTEEKKEKWKARGSDDGSCGVVPEFLPHPTVEETVLEFYDAFKAGDTNKLEQLVSPHCLYQDLVFYGPHEGREDVINFLQSARDAMGKNIHLVLEQVAETDHLKATVHWHLQWRDKKIPFTHGCRYFTLERVQGRLLIRQITGVEELPLRPSELSLKLLKMAGNLFDSYPLAADMMLSAYGSSDEGKHEDDKHFSSETRRSRISMEFPDMNPTGKSPRRELQGPRPTPLRIHKDSHKIKKPPLAPQQPPQPQPPPRQPVIIYTVSPKIIHTTPGDFMDLVQRLTGCTSSSSSSSNMVSTSSNDPFNRNNGGDMVSPAARYASIEKARTPQGKKLGAADNNNNNNIGGGDVAGMMMDVSRDGGGVIERPAAGMFPGILSPGPGALSPIPASFFSPAAGDPTVAGSSFLHDLSPALHRSLMEGSFVPSPSYFVSPRTPSIDLFNNFFDS</sequence>
<feature type="compositionally biased region" description="Pro residues" evidence="1">
    <location>
        <begin position="299"/>
        <end position="314"/>
    </location>
</feature>
<gene>
    <name evidence="4" type="ORF">G2W53_030706</name>
</gene>
<protein>
    <submittedName>
        <fullName evidence="4">Protein MKS1</fullName>
    </submittedName>
</protein>
<dbReference type="AlphaFoldDB" id="A0A834T9J1"/>
<feature type="region of interest" description="Disordered" evidence="1">
    <location>
        <begin position="239"/>
        <end position="315"/>
    </location>
</feature>
<feature type="region of interest" description="Disordered" evidence="1">
    <location>
        <begin position="345"/>
        <end position="366"/>
    </location>
</feature>
<accession>A0A834T9J1</accession>
<dbReference type="Pfam" id="PF05678">
    <property type="entry name" value="VQ"/>
    <property type="match status" value="1"/>
</dbReference>